<organism evidence="2">
    <name type="scientific">viral metagenome</name>
    <dbReference type="NCBI Taxonomy" id="1070528"/>
    <lineage>
        <taxon>unclassified sequences</taxon>
        <taxon>metagenomes</taxon>
        <taxon>organismal metagenomes</taxon>
    </lineage>
</organism>
<comment type="caution">
    <text evidence="2">The sequence shown here is derived from an EMBL/GenBank/DDBJ whole genome shotgun (WGS) entry which is preliminary data.</text>
</comment>
<name>A0A2V0RI46_9ZZZZ</name>
<sequence length="431" mass="47458">MSISQAIAGAEKEKRDGAKKGPKISTGSASKSSNEDEDLSSVKMYAELRSAPMSQPGGVIPMSGIKFSAHEQERLSEDVFDDYQGMKDLLLNGGAFKHDMVESLSKLMKRLLLCGSYTSPMFIDVSSLLLTLFDTLKSVIVNGMYKSDVEGIEKRASMLIQFFTLVTPGKKFDHAFEVMDYAVLSSLVESLIVVFKEVYEGVARSYKFLAYDVSCPYDAQTMYGGPAVLIGIINQLYEHAMLQRGPTTSSVTSISYMDGTKMITLQPSQVFVTRTDGITVCINECTPGNLKPKDLFYIEAGALKNVYPRLESEKVSGEVRIARKATYVPYTSSQSRMIPGEFASNLGFLTLTDSVSPDMLYESRYVRLASIVASLCALGVHPRNFVRSYLGEHSGPFEKLVDLWEHEIMESRSDGGITADAIMASFHDSKA</sequence>
<accession>A0A2V0RI46</accession>
<proteinExistence type="predicted"/>
<evidence type="ECO:0000313" key="2">
    <source>
        <dbReference type="EMBL" id="GBH22288.1"/>
    </source>
</evidence>
<feature type="region of interest" description="Disordered" evidence="1">
    <location>
        <begin position="1"/>
        <end position="38"/>
    </location>
</feature>
<protein>
    <submittedName>
        <fullName evidence="2">Uncharacterized protein</fullName>
    </submittedName>
</protein>
<dbReference type="EMBL" id="BDQB01000178">
    <property type="protein sequence ID" value="GBH22288.1"/>
    <property type="molecule type" value="Genomic_RNA"/>
</dbReference>
<feature type="compositionally biased region" description="Basic and acidic residues" evidence="1">
    <location>
        <begin position="10"/>
        <end position="19"/>
    </location>
</feature>
<evidence type="ECO:0000256" key="1">
    <source>
        <dbReference type="SAM" id="MobiDB-lite"/>
    </source>
</evidence>
<dbReference type="AlphaFoldDB" id="A0A2V0RI46"/>
<reference evidence="2" key="1">
    <citation type="submission" date="2017-04" db="EMBL/GenBank/DDBJ databases">
        <title>Unveiling RNA virosphere associated with marine microorganisms.</title>
        <authorList>
            <person name="Urayama S."/>
            <person name="Takaki Y."/>
            <person name="Nishi S."/>
            <person name="Yoshida Y."/>
            <person name="Deguchi S."/>
            <person name="Takai K."/>
            <person name="Nunoura T."/>
        </authorList>
    </citation>
    <scope>NUCLEOTIDE SEQUENCE</scope>
</reference>